<keyword evidence="1" id="KW-1133">Transmembrane helix</keyword>
<evidence type="ECO:0000313" key="3">
    <source>
        <dbReference type="EMBL" id="MBM7615110.1"/>
    </source>
</evidence>
<dbReference type="CDD" id="cd00060">
    <property type="entry name" value="FHA"/>
    <property type="match status" value="1"/>
</dbReference>
<dbReference type="Gene3D" id="2.60.200.20">
    <property type="match status" value="1"/>
</dbReference>
<dbReference type="SUPFAM" id="SSF49879">
    <property type="entry name" value="SMAD/FHA domain"/>
    <property type="match status" value="1"/>
</dbReference>
<dbReference type="InterPro" id="IPR008984">
    <property type="entry name" value="SMAD_FHA_dom_sf"/>
</dbReference>
<dbReference type="InterPro" id="IPR050923">
    <property type="entry name" value="Cell_Proc_Reg/RNA_Proc"/>
</dbReference>
<gene>
    <name evidence="3" type="ORF">JOC73_001672</name>
</gene>
<accession>A0ABS2NQ80</accession>
<reference evidence="3 4" key="1">
    <citation type="submission" date="2021-01" db="EMBL/GenBank/DDBJ databases">
        <title>Genomic Encyclopedia of Type Strains, Phase IV (KMG-IV): sequencing the most valuable type-strain genomes for metagenomic binning, comparative biology and taxonomic classification.</title>
        <authorList>
            <person name="Goeker M."/>
        </authorList>
    </citation>
    <scope>NUCLEOTIDE SEQUENCE [LARGE SCALE GENOMIC DNA]</scope>
    <source>
        <strain evidence="3 4">DSM 25890</strain>
    </source>
</reference>
<evidence type="ECO:0000313" key="4">
    <source>
        <dbReference type="Proteomes" id="UP001314796"/>
    </source>
</evidence>
<feature type="domain" description="FHA" evidence="2">
    <location>
        <begin position="71"/>
        <end position="120"/>
    </location>
</feature>
<dbReference type="InterPro" id="IPR000253">
    <property type="entry name" value="FHA_dom"/>
</dbReference>
<name>A0ABS2NQ80_9FIRM</name>
<dbReference type="Proteomes" id="UP001314796">
    <property type="component" value="Unassembled WGS sequence"/>
</dbReference>
<dbReference type="PROSITE" id="PS50006">
    <property type="entry name" value="FHA_DOMAIN"/>
    <property type="match status" value="1"/>
</dbReference>
<proteinExistence type="predicted"/>
<organism evidence="3 4">
    <name type="scientific">Alkaliphilus hydrothermalis</name>
    <dbReference type="NCBI Taxonomy" id="1482730"/>
    <lineage>
        <taxon>Bacteria</taxon>
        <taxon>Bacillati</taxon>
        <taxon>Bacillota</taxon>
        <taxon>Clostridia</taxon>
        <taxon>Peptostreptococcales</taxon>
        <taxon>Natronincolaceae</taxon>
        <taxon>Alkaliphilus</taxon>
    </lineage>
</organism>
<keyword evidence="1" id="KW-0812">Transmembrane</keyword>
<dbReference type="Pfam" id="PF00498">
    <property type="entry name" value="FHA"/>
    <property type="match status" value="1"/>
</dbReference>
<evidence type="ECO:0000256" key="1">
    <source>
        <dbReference type="SAM" id="Phobius"/>
    </source>
</evidence>
<feature type="transmembrane region" description="Helical" evidence="1">
    <location>
        <begin position="12"/>
        <end position="30"/>
    </location>
</feature>
<dbReference type="SMART" id="SM00240">
    <property type="entry name" value="FHA"/>
    <property type="match status" value="1"/>
</dbReference>
<dbReference type="EMBL" id="JAFBEE010000009">
    <property type="protein sequence ID" value="MBM7615110.1"/>
    <property type="molecule type" value="Genomic_DNA"/>
</dbReference>
<dbReference type="PANTHER" id="PTHR23308">
    <property type="entry name" value="NUCLEAR INHIBITOR OF PROTEIN PHOSPHATASE-1"/>
    <property type="match status" value="1"/>
</dbReference>
<evidence type="ECO:0000259" key="2">
    <source>
        <dbReference type="PROSITE" id="PS50006"/>
    </source>
</evidence>
<sequence>MFQILSWTIRYLFIGMIYYFIFSIIRLIYLDIQSIHNRGRQSQAEVYLKLINRKDRLDFDIREFYDLGTVTTIGRNKSNDIQIMDKYISSNHTKIIVDEGAYFLEDVGSVNGTYLNSERIEDVVELKNGDRIGLGQVEFLFVKEVD</sequence>
<protein>
    <recommendedName>
        <fullName evidence="2">FHA domain-containing protein</fullName>
    </recommendedName>
</protein>
<keyword evidence="4" id="KW-1185">Reference proteome</keyword>
<comment type="caution">
    <text evidence="3">The sequence shown here is derived from an EMBL/GenBank/DDBJ whole genome shotgun (WGS) entry which is preliminary data.</text>
</comment>
<keyword evidence="1" id="KW-0472">Membrane</keyword>